<dbReference type="PANTHER" id="PTHR11709">
    <property type="entry name" value="MULTI-COPPER OXIDASE"/>
    <property type="match status" value="1"/>
</dbReference>
<name>A0AAT9FHJ5_9BACT</name>
<dbReference type="InterPro" id="IPR001117">
    <property type="entry name" value="Cu-oxidase_2nd"/>
</dbReference>
<dbReference type="Pfam" id="PF00394">
    <property type="entry name" value="Cu-oxidase"/>
    <property type="match status" value="1"/>
</dbReference>
<dbReference type="InterPro" id="IPR034284">
    <property type="entry name" value="CuRO_1_CopA"/>
</dbReference>
<evidence type="ECO:0000259" key="6">
    <source>
        <dbReference type="Pfam" id="PF07731"/>
    </source>
</evidence>
<proteinExistence type="predicted"/>
<accession>A0AAT9FHJ5</accession>
<feature type="domain" description="Plastocyanin-like" evidence="7">
    <location>
        <begin position="30"/>
        <end position="141"/>
    </location>
</feature>
<dbReference type="GO" id="GO:0016491">
    <property type="term" value="F:oxidoreductase activity"/>
    <property type="evidence" value="ECO:0007669"/>
    <property type="project" value="UniProtKB-KW"/>
</dbReference>
<dbReference type="Pfam" id="PF07732">
    <property type="entry name" value="Cu-oxidase_3"/>
    <property type="match status" value="1"/>
</dbReference>
<organism evidence="8">
    <name type="scientific">Oceaniferula spumae</name>
    <dbReference type="NCBI Taxonomy" id="2979115"/>
    <lineage>
        <taxon>Bacteria</taxon>
        <taxon>Pseudomonadati</taxon>
        <taxon>Verrucomicrobiota</taxon>
        <taxon>Verrucomicrobiia</taxon>
        <taxon>Verrucomicrobiales</taxon>
        <taxon>Verrucomicrobiaceae</taxon>
        <taxon>Oceaniferula</taxon>
    </lineage>
</organism>
<evidence type="ECO:0000256" key="2">
    <source>
        <dbReference type="ARBA" id="ARBA00023002"/>
    </source>
</evidence>
<keyword evidence="4" id="KW-0732">Signal</keyword>
<dbReference type="CDD" id="cd13896">
    <property type="entry name" value="CuRO_3_CopA"/>
    <property type="match status" value="1"/>
</dbReference>
<gene>
    <name evidence="8" type="ORF">NT6N_04810</name>
</gene>
<protein>
    <recommendedName>
        <fullName evidence="9">Copper oxidase</fullName>
    </recommendedName>
</protein>
<dbReference type="InterPro" id="IPR034279">
    <property type="entry name" value="CuRO_3_CopA"/>
</dbReference>
<dbReference type="InterPro" id="IPR002355">
    <property type="entry name" value="Cu_oxidase_Cu_BS"/>
</dbReference>
<dbReference type="KEGG" id="osu:NT6N_04810"/>
<dbReference type="EMBL" id="AP026866">
    <property type="protein sequence ID" value="BDS05441.1"/>
    <property type="molecule type" value="Genomic_DNA"/>
</dbReference>
<dbReference type="InterPro" id="IPR011706">
    <property type="entry name" value="Cu-oxidase_C"/>
</dbReference>
<dbReference type="InterPro" id="IPR008972">
    <property type="entry name" value="Cupredoxin"/>
</dbReference>
<evidence type="ECO:0000313" key="8">
    <source>
        <dbReference type="EMBL" id="BDS05441.1"/>
    </source>
</evidence>
<feature type="domain" description="Plastocyanin-like" evidence="6">
    <location>
        <begin position="456"/>
        <end position="568"/>
    </location>
</feature>
<evidence type="ECO:0000259" key="5">
    <source>
        <dbReference type="Pfam" id="PF00394"/>
    </source>
</evidence>
<feature type="chain" id="PRO_5043972474" description="Copper oxidase" evidence="4">
    <location>
        <begin position="21"/>
        <end position="753"/>
    </location>
</feature>
<keyword evidence="1" id="KW-0479">Metal-binding</keyword>
<dbReference type="AlphaFoldDB" id="A0AAT9FHJ5"/>
<feature type="domain" description="Plastocyanin-like" evidence="5">
    <location>
        <begin position="150"/>
        <end position="307"/>
    </location>
</feature>
<dbReference type="CDD" id="cd13848">
    <property type="entry name" value="CuRO_1_CopA"/>
    <property type="match status" value="1"/>
</dbReference>
<dbReference type="PROSITE" id="PS00080">
    <property type="entry name" value="MULTICOPPER_OXIDASE2"/>
    <property type="match status" value="1"/>
</dbReference>
<feature type="signal peptide" evidence="4">
    <location>
        <begin position="1"/>
        <end position="20"/>
    </location>
</feature>
<evidence type="ECO:0000256" key="4">
    <source>
        <dbReference type="SAM" id="SignalP"/>
    </source>
</evidence>
<dbReference type="InterPro" id="IPR045087">
    <property type="entry name" value="Cu-oxidase_fam"/>
</dbReference>
<evidence type="ECO:0000259" key="7">
    <source>
        <dbReference type="Pfam" id="PF07732"/>
    </source>
</evidence>
<evidence type="ECO:0008006" key="9">
    <source>
        <dbReference type="Google" id="ProtNLM"/>
    </source>
</evidence>
<dbReference type="InterPro" id="IPR011707">
    <property type="entry name" value="Cu-oxidase-like_N"/>
</dbReference>
<dbReference type="Pfam" id="PF07731">
    <property type="entry name" value="Cu-oxidase_2"/>
    <property type="match status" value="1"/>
</dbReference>
<keyword evidence="3" id="KW-0186">Copper</keyword>
<sequence>MKHKILTAFLLALCAVPTLAKEVTYNLSIAETPVNFTGKNRIAMTVNGGIPGPTLRFREGDTAVLHVTNKMKVPSSIHWHGILLPPDQDGVPYISYPPIKPGTTFTYRFKIRQAGTYWYHSHTNLQEQRGVYGPIVIQSRAKKRHQVSREHVVLLSDWTDQDPQQVMRQLRRGSEAMGVKKKTAQSLLGAWKTGKTKEFWKREAMRMPPMDLADVAYDAFLINGKQSSAVKARAGETVRLRIINGSASSFFHLQYAGGPMKIIAADGLDVQTVIQNQPLLVGVAETYDVLVKVPAKGSYELRATAHDGSGSASLWVGSGQQHAAPQMPKPFVYDTMDMFGWKKMFALTPAGTMGMPTDEVKMGMFDQPGMNMHGMKMNHGGMKMKGMDHGEMNMGGKMDKGIVHNPKKWYDFLLREDAAHHSMLAQDSMKSRLRPFPPYEKLKSVRKTTLNKNAQKRKVRLTLDGNMGRYVWSFNNQPLKPENDIKINQGEVVQFVFINRTMMHHPLHLHGHFFRVINGQGDYSPLKHTVNVAPMTTTVIEFEANEVGDWFFHCHLLYHMKAGMARIVRYNGYSNDPETEALHDERYNQHWWFFAQADVLSNMTQGGIRYENQQNSFSLSWEAGWKQVKDTTWEGELTYDRYLNRFTSVFAGIYAEGVDSKREKDVAIVGFRYLLPLNIMSSTWIDEDGETRVTLERELMLTPRLGIFGEAEYDTLEKWSYQAGLSYMINENLSVTGLWDSSYGWGAGLTLKY</sequence>
<dbReference type="SUPFAM" id="SSF49503">
    <property type="entry name" value="Cupredoxins"/>
    <property type="match status" value="3"/>
</dbReference>
<dbReference type="GO" id="GO:0005507">
    <property type="term" value="F:copper ion binding"/>
    <property type="evidence" value="ECO:0007669"/>
    <property type="project" value="InterPro"/>
</dbReference>
<keyword evidence="2" id="KW-0560">Oxidoreductase</keyword>
<evidence type="ECO:0000256" key="3">
    <source>
        <dbReference type="ARBA" id="ARBA00023008"/>
    </source>
</evidence>
<evidence type="ECO:0000256" key="1">
    <source>
        <dbReference type="ARBA" id="ARBA00022723"/>
    </source>
</evidence>
<dbReference type="PANTHER" id="PTHR11709:SF394">
    <property type="entry name" value="FI03373P-RELATED"/>
    <property type="match status" value="1"/>
</dbReference>
<reference evidence="8" key="1">
    <citation type="submission" date="2024-07" db="EMBL/GenBank/DDBJ databases">
        <title>Complete genome sequence of Verrucomicrobiaceae bacterium NT6N.</title>
        <authorList>
            <person name="Huang C."/>
            <person name="Takami H."/>
            <person name="Hamasaki K."/>
        </authorList>
    </citation>
    <scope>NUCLEOTIDE SEQUENCE</scope>
    <source>
        <strain evidence="8">NT6N</strain>
    </source>
</reference>
<dbReference type="Gene3D" id="2.60.40.420">
    <property type="entry name" value="Cupredoxins - blue copper proteins"/>
    <property type="match status" value="3"/>
</dbReference>